<keyword evidence="3" id="KW-1185">Reference proteome</keyword>
<evidence type="ECO:0000256" key="1">
    <source>
        <dbReference type="SAM" id="MobiDB-lite"/>
    </source>
</evidence>
<evidence type="ECO:0000313" key="3">
    <source>
        <dbReference type="Proteomes" id="UP000567922"/>
    </source>
</evidence>
<dbReference type="EMBL" id="JACHWS010000007">
    <property type="protein sequence ID" value="MBB3040132.1"/>
    <property type="molecule type" value="Genomic_DNA"/>
</dbReference>
<dbReference type="OrthoDB" id="7605636at2"/>
<dbReference type="RefSeq" id="WP_064442266.1">
    <property type="nucleotide sequence ID" value="NZ_BDDI01000022.1"/>
</dbReference>
<dbReference type="Proteomes" id="UP000567922">
    <property type="component" value="Unassembled WGS sequence"/>
</dbReference>
<protein>
    <submittedName>
        <fullName evidence="2">Uncharacterized protein</fullName>
    </submittedName>
</protein>
<name>A0A839RT97_9ACTN</name>
<feature type="region of interest" description="Disordered" evidence="1">
    <location>
        <begin position="43"/>
        <end position="69"/>
    </location>
</feature>
<organism evidence="2 3">
    <name type="scientific">Hoyosella altamirensis</name>
    <dbReference type="NCBI Taxonomy" id="616997"/>
    <lineage>
        <taxon>Bacteria</taxon>
        <taxon>Bacillati</taxon>
        <taxon>Actinomycetota</taxon>
        <taxon>Actinomycetes</taxon>
        <taxon>Mycobacteriales</taxon>
        <taxon>Hoyosellaceae</taxon>
        <taxon>Hoyosella</taxon>
    </lineage>
</organism>
<dbReference type="AlphaFoldDB" id="A0A839RT97"/>
<gene>
    <name evidence="2" type="ORF">FHU29_004627</name>
</gene>
<accession>A0A839RT97</accession>
<proteinExistence type="predicted"/>
<reference evidence="2 3" key="1">
    <citation type="submission" date="2020-08" db="EMBL/GenBank/DDBJ databases">
        <title>Sequencing the genomes of 1000 actinobacteria strains.</title>
        <authorList>
            <person name="Klenk H.-P."/>
        </authorList>
    </citation>
    <scope>NUCLEOTIDE SEQUENCE [LARGE SCALE GENOMIC DNA]</scope>
    <source>
        <strain evidence="2 3">DSM 45258</strain>
    </source>
</reference>
<comment type="caution">
    <text evidence="2">The sequence shown here is derived from an EMBL/GenBank/DDBJ whole genome shotgun (WGS) entry which is preliminary data.</text>
</comment>
<sequence>MSTVRVVATGKRTLAKVPTEPVTIERTPYIDGLLRLGVLKRLPLDSSDPETPTSALLREPPRTGKGSSRANWLAFLTSVGVPHLEEDSRETLIRRYDEHEWEVGD</sequence>
<evidence type="ECO:0000313" key="2">
    <source>
        <dbReference type="EMBL" id="MBB3040132.1"/>
    </source>
</evidence>